<sequence length="188" mass="21901">MNRKQLGVTLILICLMIIMLTGEKLFNNDIKKVALTNNNIGNLNRYNALEGSISYSLPDTWDVEEKKYPGNYIVYDNNFVSEEMGILGYVQILNTKKSIEELVNADKEKLKDKSINKYECNEDKINGENITKVFYNEKSNKEKLYLNVIYYKQLSEGQVLKVLFSSSEDKYKEDYNTIYQVILDSFEH</sequence>
<organism evidence="1 2">
    <name type="scientific">Clostridium tarantellae</name>
    <dbReference type="NCBI Taxonomy" id="39493"/>
    <lineage>
        <taxon>Bacteria</taxon>
        <taxon>Bacillati</taxon>
        <taxon>Bacillota</taxon>
        <taxon>Clostridia</taxon>
        <taxon>Eubacteriales</taxon>
        <taxon>Clostridiaceae</taxon>
        <taxon>Clostridium</taxon>
    </lineage>
</organism>
<evidence type="ECO:0000313" key="2">
    <source>
        <dbReference type="Proteomes" id="UP000430345"/>
    </source>
</evidence>
<dbReference type="AlphaFoldDB" id="A0A6I1MFF0"/>
<dbReference type="Proteomes" id="UP000430345">
    <property type="component" value="Unassembled WGS sequence"/>
</dbReference>
<gene>
    <name evidence="1" type="ORF">GBZ86_00305</name>
</gene>
<dbReference type="RefSeq" id="WP_152886644.1">
    <property type="nucleotide sequence ID" value="NZ_WHJC01000001.1"/>
</dbReference>
<evidence type="ECO:0000313" key="1">
    <source>
        <dbReference type="EMBL" id="MPQ42206.1"/>
    </source>
</evidence>
<keyword evidence="2" id="KW-1185">Reference proteome</keyword>
<reference evidence="1 2" key="1">
    <citation type="submission" date="2019-10" db="EMBL/GenBank/DDBJ databases">
        <title>The Genome Sequence of Clostridium tarantellae Isolated from Fish Brain.</title>
        <authorList>
            <person name="Bano L."/>
            <person name="Kiel M."/>
            <person name="Sales G."/>
            <person name="Doxey A.C."/>
            <person name="Mansfield M.J."/>
            <person name="Schiavone M."/>
            <person name="Rossetto O."/>
            <person name="Pirazzini M."/>
            <person name="Dobrindt U."/>
            <person name="Montecucco C."/>
        </authorList>
    </citation>
    <scope>NUCLEOTIDE SEQUENCE [LARGE SCALE GENOMIC DNA]</scope>
    <source>
        <strain evidence="1 2">DSM 3997</strain>
    </source>
</reference>
<dbReference type="OrthoDB" id="1739449at2"/>
<proteinExistence type="predicted"/>
<name>A0A6I1MFF0_9CLOT</name>
<protein>
    <recommendedName>
        <fullName evidence="3">Membrane-associated protein</fullName>
    </recommendedName>
</protein>
<comment type="caution">
    <text evidence="1">The sequence shown here is derived from an EMBL/GenBank/DDBJ whole genome shotgun (WGS) entry which is preliminary data.</text>
</comment>
<dbReference type="EMBL" id="WHJC01000001">
    <property type="protein sequence ID" value="MPQ42206.1"/>
    <property type="molecule type" value="Genomic_DNA"/>
</dbReference>
<evidence type="ECO:0008006" key="3">
    <source>
        <dbReference type="Google" id="ProtNLM"/>
    </source>
</evidence>
<accession>A0A6I1MFF0</accession>